<dbReference type="EMBL" id="ADMS01000056">
    <property type="protein sequence ID" value="EFF76085.1"/>
    <property type="molecule type" value="Genomic_DNA"/>
</dbReference>
<sequence>MKYAHEVLDLMGAYPMRSFRMLELVRHVTRGRTLEQRERDAARKAVQRVLDALVEAGSVQVSTPASARGTFAEYSVSHKWDVRAPKVGREVGQFSRASAP</sequence>
<evidence type="ECO:0000313" key="2">
    <source>
        <dbReference type="Proteomes" id="UP000004510"/>
    </source>
</evidence>
<accession>D4XAS3</accession>
<dbReference type="HOGENOM" id="CLU_184269_0_0_4"/>
<comment type="caution">
    <text evidence="1">The sequence shown here is derived from an EMBL/GenBank/DDBJ whole genome shotgun (WGS) entry which is preliminary data.</text>
</comment>
<dbReference type="eggNOG" id="ENOG50349N0">
    <property type="taxonomic scope" value="Bacteria"/>
</dbReference>
<dbReference type="Proteomes" id="UP000004510">
    <property type="component" value="Unassembled WGS sequence"/>
</dbReference>
<gene>
    <name evidence="1" type="ORF">HMPREF0004_2570</name>
</gene>
<proteinExistence type="predicted"/>
<protein>
    <submittedName>
        <fullName evidence="1">Uncharacterized protein</fullName>
    </submittedName>
</protein>
<reference evidence="2" key="1">
    <citation type="submission" date="2010-03" db="EMBL/GenBank/DDBJ databases">
        <title>Complete sequence of Mobiluncus curtisii ATCC 43063.</title>
        <authorList>
            <person name="Muzny D."/>
            <person name="Qin X."/>
            <person name="Deng J."/>
            <person name="Jiang H."/>
            <person name="Liu Y."/>
            <person name="Qu J."/>
            <person name="Song X.-Z."/>
            <person name="Zhang L."/>
            <person name="Thornton R."/>
            <person name="Coyle M."/>
            <person name="Francisco L."/>
            <person name="Jackson L."/>
            <person name="Javaid M."/>
            <person name="Korchina V."/>
            <person name="Kovar C."/>
            <person name="Mata R."/>
            <person name="Mathew T."/>
            <person name="Ngo R."/>
            <person name="Nguyen L."/>
            <person name="Nguyen N."/>
            <person name="Okwuonu G."/>
            <person name="Ongeri F."/>
            <person name="Pham C."/>
            <person name="Simmons D."/>
            <person name="Wilczek-Boney K."/>
            <person name="Hale W."/>
            <person name="Jakkamsetti A."/>
            <person name="Pham P."/>
            <person name="Ruth R."/>
            <person name="San Lucas F."/>
            <person name="Warren J."/>
            <person name="Zhang J."/>
            <person name="Zhao Z."/>
            <person name="Zhou C."/>
            <person name="Zhu D."/>
            <person name="Lee S."/>
            <person name="Bess C."/>
            <person name="Blankenburg K."/>
            <person name="Forbes L."/>
            <person name="Fu Q."/>
            <person name="Gubbala S."/>
            <person name="Hirani K."/>
            <person name="Jayaseelan J.C."/>
            <person name="Lara F."/>
            <person name="Munidasa M."/>
            <person name="Palculict T."/>
            <person name="Patil S."/>
            <person name="Pu L.-L."/>
            <person name="Saada N."/>
            <person name="Tang L."/>
            <person name="Weissenberger G."/>
            <person name="Zhu Y."/>
            <person name="Hemphill L."/>
            <person name="Shang Y."/>
            <person name="Youmans B."/>
            <person name="Ayvaz T."/>
            <person name="Ross M."/>
            <person name="Santibanez J."/>
            <person name="Aqrawi P."/>
            <person name="Gross S."/>
            <person name="Joshi V."/>
            <person name="Fowler G."/>
            <person name="Nazareth L."/>
            <person name="Reid J."/>
            <person name="Worley K."/>
            <person name="Petrosino J."/>
            <person name="Highlander S."/>
            <person name="Gibbs R."/>
            <person name="Gibbs R."/>
        </authorList>
    </citation>
    <scope>NUCLEOTIDE SEQUENCE [LARGE SCALE GENOMIC DNA]</scope>
    <source>
        <strain evidence="2">ATCC 43553</strain>
    </source>
</reference>
<name>D4XAS3_9BURK</name>
<evidence type="ECO:0000313" key="1">
    <source>
        <dbReference type="EMBL" id="EFF76085.1"/>
    </source>
</evidence>
<dbReference type="AlphaFoldDB" id="D4XAS3"/>
<organism evidence="1 2">
    <name type="scientific">Achromobacter piechaudii ATCC 43553</name>
    <dbReference type="NCBI Taxonomy" id="742159"/>
    <lineage>
        <taxon>Bacteria</taxon>
        <taxon>Pseudomonadati</taxon>
        <taxon>Pseudomonadota</taxon>
        <taxon>Betaproteobacteria</taxon>
        <taxon>Burkholderiales</taxon>
        <taxon>Alcaligenaceae</taxon>
        <taxon>Achromobacter</taxon>
    </lineage>
</organism>